<evidence type="ECO:0000256" key="2">
    <source>
        <dbReference type="ARBA" id="ARBA00023242"/>
    </source>
</evidence>
<sequence>MSAQHTRVARSSLACLPCRSRHLKCDGRRPFCSRCTTAEKPCQYAKSRRGGLDRAALAARREAQLAQKSGGAPASSLPPTHTSADTISVSRFLESPPLTVDLESLSSDVVLEANHEAEAFDIDQDWLGSSTLSPAALPSPPIGINGDLLLEAYYHRFHAFHPCVLPKRDMERLSHNPDIRSRLAPVLAVIRMIGAVYTCSPDLNQLRDHLHDCLLKAKPNDPFIVQARLLYSIPLYWQGDKASAQQQMDSAISIARQLGMFQKEFATENGFGEPVLQESWRRTWWQLYVVDGFYAGTTKTTPFETKDIEATVELPCQESEYESGIIPPSKTLEDFDSREFAFEKHDYSSFAYLIGSVRCAALASDVVTKGLSSNSGPVIVDSADSIIEGYLLLLPEERKQVISRSGEMDELMFQAIMAINAAIIGLHRPFSDLRFNPVESVSSCSTDPPSNASSSELVNIHTVRSLQAIQSQVRLLALPVRPFCHTPFVTCMMSVGTLGLLSACKFLYKGQELAVARDRIRMAIGCLRAIGDIWPQTARNLQEIQTIARDVLGIGPRTVPGVQQPGKEKSPRINEGMPDPIKALTDLTSGFTPWDTLEELEPDMCLWFNLGMADNR</sequence>
<dbReference type="InterPro" id="IPR036864">
    <property type="entry name" value="Zn2-C6_fun-type_DNA-bd_sf"/>
</dbReference>
<dbReference type="GO" id="GO:0008270">
    <property type="term" value="F:zinc ion binding"/>
    <property type="evidence" value="ECO:0007669"/>
    <property type="project" value="InterPro"/>
</dbReference>
<gene>
    <name evidence="5" type="ORF">IM811_006098</name>
</gene>
<dbReference type="EMBL" id="JADCTT010000016">
    <property type="protein sequence ID" value="KAF9743758.1"/>
    <property type="molecule type" value="Genomic_DNA"/>
</dbReference>
<dbReference type="GO" id="GO:0000981">
    <property type="term" value="F:DNA-binding transcription factor activity, RNA polymerase II-specific"/>
    <property type="evidence" value="ECO:0007669"/>
    <property type="project" value="InterPro"/>
</dbReference>
<evidence type="ECO:0000256" key="3">
    <source>
        <dbReference type="SAM" id="MobiDB-lite"/>
    </source>
</evidence>
<dbReference type="InterPro" id="IPR001138">
    <property type="entry name" value="Zn2Cys6_DnaBD"/>
</dbReference>
<reference evidence="5" key="1">
    <citation type="submission" date="2020-10" db="EMBL/GenBank/DDBJ databases">
        <title>High-Quality Genome Resource of Clonostachys rosea strain S41 by Oxford Nanopore Long-Read Sequencing.</title>
        <authorList>
            <person name="Wang H."/>
        </authorList>
    </citation>
    <scope>NUCLEOTIDE SEQUENCE</scope>
    <source>
        <strain evidence="5">S41</strain>
    </source>
</reference>
<organism evidence="5 6">
    <name type="scientific">Bionectria ochroleuca</name>
    <name type="common">Gliocladium roseum</name>
    <dbReference type="NCBI Taxonomy" id="29856"/>
    <lineage>
        <taxon>Eukaryota</taxon>
        <taxon>Fungi</taxon>
        <taxon>Dikarya</taxon>
        <taxon>Ascomycota</taxon>
        <taxon>Pezizomycotina</taxon>
        <taxon>Sordariomycetes</taxon>
        <taxon>Hypocreomycetidae</taxon>
        <taxon>Hypocreales</taxon>
        <taxon>Bionectriaceae</taxon>
        <taxon>Clonostachys</taxon>
    </lineage>
</organism>
<accession>A0A8H7K5V5</accession>
<protein>
    <recommendedName>
        <fullName evidence="4">Zn(2)-C6 fungal-type domain-containing protein</fullName>
    </recommendedName>
</protein>
<dbReference type="CDD" id="cd12148">
    <property type="entry name" value="fungal_TF_MHR"/>
    <property type="match status" value="1"/>
</dbReference>
<dbReference type="AlphaFoldDB" id="A0A8H7K5V5"/>
<dbReference type="SMART" id="SM00066">
    <property type="entry name" value="GAL4"/>
    <property type="match status" value="1"/>
</dbReference>
<dbReference type="Proteomes" id="UP000616885">
    <property type="component" value="Unassembled WGS sequence"/>
</dbReference>
<dbReference type="Gene3D" id="4.10.240.10">
    <property type="entry name" value="Zn(2)-C6 fungal-type DNA-binding domain"/>
    <property type="match status" value="1"/>
</dbReference>
<dbReference type="InterPro" id="IPR007219">
    <property type="entry name" value="XnlR_reg_dom"/>
</dbReference>
<dbReference type="GO" id="GO:0006351">
    <property type="term" value="P:DNA-templated transcription"/>
    <property type="evidence" value="ECO:0007669"/>
    <property type="project" value="InterPro"/>
</dbReference>
<evidence type="ECO:0000256" key="1">
    <source>
        <dbReference type="ARBA" id="ARBA00022723"/>
    </source>
</evidence>
<dbReference type="PROSITE" id="PS00463">
    <property type="entry name" value="ZN2_CY6_FUNGAL_1"/>
    <property type="match status" value="1"/>
</dbReference>
<feature type="region of interest" description="Disordered" evidence="3">
    <location>
        <begin position="62"/>
        <end position="81"/>
    </location>
</feature>
<dbReference type="PANTHER" id="PTHR47431">
    <property type="entry name" value="ZN(II)2CYS6 TRANSCRIPTION FACTOR (EUROFUNG)-RELATED"/>
    <property type="match status" value="1"/>
</dbReference>
<feature type="region of interest" description="Disordered" evidence="3">
    <location>
        <begin position="560"/>
        <end position="579"/>
    </location>
</feature>
<proteinExistence type="predicted"/>
<dbReference type="Pfam" id="PF00172">
    <property type="entry name" value="Zn_clus"/>
    <property type="match status" value="1"/>
</dbReference>
<dbReference type="SUPFAM" id="SSF57701">
    <property type="entry name" value="Zn2/Cys6 DNA-binding domain"/>
    <property type="match status" value="1"/>
</dbReference>
<dbReference type="Pfam" id="PF04082">
    <property type="entry name" value="Fungal_trans"/>
    <property type="match status" value="1"/>
</dbReference>
<evidence type="ECO:0000313" key="6">
    <source>
        <dbReference type="Proteomes" id="UP000616885"/>
    </source>
</evidence>
<dbReference type="PANTHER" id="PTHR47431:SF4">
    <property type="entry name" value="ZN(II)2CYS6 TRANSCRIPTION FACTOR (EUROFUNG)"/>
    <property type="match status" value="1"/>
</dbReference>
<comment type="caution">
    <text evidence="5">The sequence shown here is derived from an EMBL/GenBank/DDBJ whole genome shotgun (WGS) entry which is preliminary data.</text>
</comment>
<dbReference type="GO" id="GO:0003677">
    <property type="term" value="F:DNA binding"/>
    <property type="evidence" value="ECO:0007669"/>
    <property type="project" value="InterPro"/>
</dbReference>
<feature type="domain" description="Zn(2)-C6 fungal-type" evidence="4">
    <location>
        <begin position="14"/>
        <end position="44"/>
    </location>
</feature>
<keyword evidence="1" id="KW-0479">Metal-binding</keyword>
<evidence type="ECO:0000259" key="4">
    <source>
        <dbReference type="PROSITE" id="PS50048"/>
    </source>
</evidence>
<name>A0A8H7K5V5_BIOOC</name>
<evidence type="ECO:0000313" key="5">
    <source>
        <dbReference type="EMBL" id="KAF9743758.1"/>
    </source>
</evidence>
<dbReference type="PROSITE" id="PS50048">
    <property type="entry name" value="ZN2_CY6_FUNGAL_2"/>
    <property type="match status" value="1"/>
</dbReference>
<keyword evidence="2" id="KW-0539">Nucleus</keyword>
<dbReference type="CDD" id="cd00067">
    <property type="entry name" value="GAL4"/>
    <property type="match status" value="1"/>
</dbReference>